<evidence type="ECO:0000313" key="4">
    <source>
        <dbReference type="Proteomes" id="UP000828390"/>
    </source>
</evidence>
<accession>A0A9D4S197</accession>
<dbReference type="SUPFAM" id="SSF50814">
    <property type="entry name" value="Lipocalins"/>
    <property type="match status" value="1"/>
</dbReference>
<organism evidence="3 4">
    <name type="scientific">Dreissena polymorpha</name>
    <name type="common">Zebra mussel</name>
    <name type="synonym">Mytilus polymorpha</name>
    <dbReference type="NCBI Taxonomy" id="45954"/>
    <lineage>
        <taxon>Eukaryota</taxon>
        <taxon>Metazoa</taxon>
        <taxon>Spiralia</taxon>
        <taxon>Lophotrochozoa</taxon>
        <taxon>Mollusca</taxon>
        <taxon>Bivalvia</taxon>
        <taxon>Autobranchia</taxon>
        <taxon>Heteroconchia</taxon>
        <taxon>Euheterodonta</taxon>
        <taxon>Imparidentia</taxon>
        <taxon>Neoheterodontei</taxon>
        <taxon>Myida</taxon>
        <taxon>Dreissenoidea</taxon>
        <taxon>Dreissenidae</taxon>
        <taxon>Dreissena</taxon>
    </lineage>
</organism>
<feature type="transmembrane region" description="Helical" evidence="1">
    <location>
        <begin position="12"/>
        <end position="32"/>
    </location>
</feature>
<feature type="domain" description="VDE lipocalin" evidence="2">
    <location>
        <begin position="50"/>
        <end position="285"/>
    </location>
</feature>
<dbReference type="AlphaFoldDB" id="A0A9D4S197"/>
<name>A0A9D4S197_DREPO</name>
<keyword evidence="1" id="KW-1133">Transmembrane helix</keyword>
<dbReference type="Proteomes" id="UP000828390">
    <property type="component" value="Unassembled WGS sequence"/>
</dbReference>
<dbReference type="InterPro" id="IPR012674">
    <property type="entry name" value="Calycin"/>
</dbReference>
<comment type="caution">
    <text evidence="3">The sequence shown here is derived from an EMBL/GenBank/DDBJ whole genome shotgun (WGS) entry which is preliminary data.</text>
</comment>
<keyword evidence="1" id="KW-0812">Transmembrane</keyword>
<dbReference type="PANTHER" id="PTHR33970">
    <property type="entry name" value="VIOLAXANTHIN DE-EPOXIDASE, CHLOROPLASTIC-RELATED"/>
    <property type="match status" value="1"/>
</dbReference>
<gene>
    <name evidence="3" type="ORF">DPMN_012804</name>
</gene>
<protein>
    <recommendedName>
        <fullName evidence="2">VDE lipocalin domain-containing protein</fullName>
    </recommendedName>
</protein>
<dbReference type="InterPro" id="IPR044682">
    <property type="entry name" value="VDE"/>
</dbReference>
<dbReference type="PROSITE" id="PS00213">
    <property type="entry name" value="LIPOCALIN"/>
    <property type="match status" value="1"/>
</dbReference>
<reference evidence="3" key="2">
    <citation type="submission" date="2020-11" db="EMBL/GenBank/DDBJ databases">
        <authorList>
            <person name="McCartney M.A."/>
            <person name="Auch B."/>
            <person name="Kono T."/>
            <person name="Mallez S."/>
            <person name="Becker A."/>
            <person name="Gohl D.M."/>
            <person name="Silverstein K.A.T."/>
            <person name="Koren S."/>
            <person name="Bechman K.B."/>
            <person name="Herman A."/>
            <person name="Abrahante J.E."/>
            <person name="Garbe J."/>
        </authorList>
    </citation>
    <scope>NUCLEOTIDE SEQUENCE</scope>
    <source>
        <strain evidence="3">Duluth1</strain>
        <tissue evidence="3">Whole animal</tissue>
    </source>
</reference>
<dbReference type="OrthoDB" id="10258187at2759"/>
<dbReference type="Pfam" id="PF07137">
    <property type="entry name" value="VDE"/>
    <property type="match status" value="1"/>
</dbReference>
<evidence type="ECO:0000256" key="1">
    <source>
        <dbReference type="SAM" id="Phobius"/>
    </source>
</evidence>
<dbReference type="InterPro" id="IPR022272">
    <property type="entry name" value="Lipocalin_CS"/>
</dbReference>
<dbReference type="GO" id="GO:0008289">
    <property type="term" value="F:lipid binding"/>
    <property type="evidence" value="ECO:0007669"/>
    <property type="project" value="UniProtKB-KW"/>
</dbReference>
<dbReference type="GO" id="GO:0010028">
    <property type="term" value="P:xanthophyll cycle"/>
    <property type="evidence" value="ECO:0007669"/>
    <property type="project" value="InterPro"/>
</dbReference>
<dbReference type="EMBL" id="JAIWYP010000001">
    <property type="protein sequence ID" value="KAH3888764.1"/>
    <property type="molecule type" value="Genomic_DNA"/>
</dbReference>
<evidence type="ECO:0000259" key="2">
    <source>
        <dbReference type="Pfam" id="PF07137"/>
    </source>
</evidence>
<reference evidence="3" key="1">
    <citation type="journal article" date="2019" name="bioRxiv">
        <title>The Genome of the Zebra Mussel, Dreissena polymorpha: A Resource for Invasive Species Research.</title>
        <authorList>
            <person name="McCartney M.A."/>
            <person name="Auch B."/>
            <person name="Kono T."/>
            <person name="Mallez S."/>
            <person name="Zhang Y."/>
            <person name="Obille A."/>
            <person name="Becker A."/>
            <person name="Abrahante J.E."/>
            <person name="Garbe J."/>
            <person name="Badalamenti J.P."/>
            <person name="Herman A."/>
            <person name="Mangelson H."/>
            <person name="Liachko I."/>
            <person name="Sullivan S."/>
            <person name="Sone E.D."/>
            <person name="Koren S."/>
            <person name="Silverstein K.A.T."/>
            <person name="Beckman K.B."/>
            <person name="Gohl D.M."/>
        </authorList>
    </citation>
    <scope>NUCLEOTIDE SEQUENCE</scope>
    <source>
        <strain evidence="3">Duluth1</strain>
        <tissue evidence="3">Whole animal</tissue>
    </source>
</reference>
<dbReference type="InterPro" id="IPR010788">
    <property type="entry name" value="VDE_dom"/>
</dbReference>
<proteinExistence type="predicted"/>
<keyword evidence="4" id="KW-1185">Reference proteome</keyword>
<sequence length="296" mass="33560">MERTKKLLKRMLHQFNLVVVLIAICGGHALLFESPIIEHAVNAKSSPNVLCIAEHCGRQSAACVTDANCRHNMECITKCGLTNQKCMYECMNTYEDAVFDAFMKCMVDDNHCLTLTPPDPTFRCSPPVSTLSNFSLSELTGQWYIALGLNKDYDCFDCQISTYKPVPTSSNYTLTELYDVIMLNGSTRHEMTTQQVAQLDPLKPGVLDLTNHMMGITMYEKWQIVDFPWSGNYIIVYYCGHMSADWWYEGGLVYSRQPTISPEDYSTISEAVRQKLGHDVNDYCRPRTTPCSNISM</sequence>
<dbReference type="Gene3D" id="2.40.128.20">
    <property type="match status" value="1"/>
</dbReference>
<evidence type="ECO:0000313" key="3">
    <source>
        <dbReference type="EMBL" id="KAH3888764.1"/>
    </source>
</evidence>
<dbReference type="GO" id="GO:0046422">
    <property type="term" value="F:violaxanthin de-epoxidase activity"/>
    <property type="evidence" value="ECO:0007669"/>
    <property type="project" value="InterPro"/>
</dbReference>
<keyword evidence="1" id="KW-0472">Membrane</keyword>
<dbReference type="PANTHER" id="PTHR33970:SF1">
    <property type="entry name" value="VIOLAXANTHIN DE-EPOXIDASE, CHLOROPLASTIC"/>
    <property type="match status" value="1"/>
</dbReference>